<accession>A0A6H9WG08</accession>
<gene>
    <name evidence="1" type="ORF">F8O04_06280</name>
</gene>
<dbReference type="Proteomes" id="UP000431744">
    <property type="component" value="Unassembled WGS sequence"/>
</dbReference>
<keyword evidence="2" id="KW-1185">Reference proteome</keyword>
<evidence type="ECO:0000313" key="1">
    <source>
        <dbReference type="EMBL" id="KAB1649832.1"/>
    </source>
</evidence>
<dbReference type="AlphaFoldDB" id="A0A6H9WG08"/>
<name>A0A6H9WG08_9MICO</name>
<protein>
    <submittedName>
        <fullName evidence="1">Uncharacterized protein</fullName>
    </submittedName>
</protein>
<dbReference type="RefSeq" id="WP_158028417.1">
    <property type="nucleotide sequence ID" value="NZ_BMHG01000001.1"/>
</dbReference>
<proteinExistence type="predicted"/>
<evidence type="ECO:0000313" key="2">
    <source>
        <dbReference type="Proteomes" id="UP000431744"/>
    </source>
</evidence>
<organism evidence="1 2">
    <name type="scientific">Pseudoclavibacter endophyticus</name>
    <dbReference type="NCBI Taxonomy" id="1778590"/>
    <lineage>
        <taxon>Bacteria</taxon>
        <taxon>Bacillati</taxon>
        <taxon>Actinomycetota</taxon>
        <taxon>Actinomycetes</taxon>
        <taxon>Micrococcales</taxon>
        <taxon>Microbacteriaceae</taxon>
        <taxon>Pseudoclavibacter</taxon>
    </lineage>
</organism>
<dbReference type="EMBL" id="WBJY01000001">
    <property type="protein sequence ID" value="KAB1649832.1"/>
    <property type="molecule type" value="Genomic_DNA"/>
</dbReference>
<reference evidence="1 2" key="1">
    <citation type="submission" date="2019-09" db="EMBL/GenBank/DDBJ databases">
        <title>Phylogeny of genus Pseudoclavibacter and closely related genus.</title>
        <authorList>
            <person name="Li Y."/>
        </authorList>
    </citation>
    <scope>NUCLEOTIDE SEQUENCE [LARGE SCALE GENOMIC DNA]</scope>
    <source>
        <strain evidence="1 2">EGI 60007</strain>
    </source>
</reference>
<comment type="caution">
    <text evidence="1">The sequence shown here is derived from an EMBL/GenBank/DDBJ whole genome shotgun (WGS) entry which is preliminary data.</text>
</comment>
<sequence>MTRRLVGASVGSELDRALTGLLDGSLEIADLHPALAAWWWAGWNAGRYSLAGRLQRAEDEAARWYELAYCPGARDYPDMVRRRLDAAAARWPEHANETDDFTAALEAATTPRQRAA</sequence>